<keyword evidence="2" id="KW-0863">Zinc-finger</keyword>
<evidence type="ECO:0000259" key="4">
    <source>
        <dbReference type="PROSITE" id="PS50188"/>
    </source>
</evidence>
<dbReference type="InterPro" id="IPR003877">
    <property type="entry name" value="SPRY_dom"/>
</dbReference>
<accession>A0A3Q0SKF9</accession>
<organism evidence="5 6">
    <name type="scientific">Amphilophus citrinellus</name>
    <name type="common">Midas cichlid</name>
    <name type="synonym">Cichlasoma citrinellum</name>
    <dbReference type="NCBI Taxonomy" id="61819"/>
    <lineage>
        <taxon>Eukaryota</taxon>
        <taxon>Metazoa</taxon>
        <taxon>Chordata</taxon>
        <taxon>Craniata</taxon>
        <taxon>Vertebrata</taxon>
        <taxon>Euteleostomi</taxon>
        <taxon>Actinopterygii</taxon>
        <taxon>Neopterygii</taxon>
        <taxon>Teleostei</taxon>
        <taxon>Neoteleostei</taxon>
        <taxon>Acanthomorphata</taxon>
        <taxon>Ovalentaria</taxon>
        <taxon>Cichlomorphae</taxon>
        <taxon>Cichliformes</taxon>
        <taxon>Cichlidae</taxon>
        <taxon>New World cichlids</taxon>
        <taxon>Cichlasomatinae</taxon>
        <taxon>Heroini</taxon>
        <taxon>Amphilophus</taxon>
    </lineage>
</organism>
<dbReference type="PANTHER" id="PTHR25465">
    <property type="entry name" value="B-BOX DOMAIN CONTAINING"/>
    <property type="match status" value="1"/>
</dbReference>
<dbReference type="OMA" id="DECEFGQ"/>
<keyword evidence="6" id="KW-1185">Reference proteome</keyword>
<evidence type="ECO:0000313" key="6">
    <source>
        <dbReference type="Proteomes" id="UP000261340"/>
    </source>
</evidence>
<dbReference type="PRINTS" id="PR01407">
    <property type="entry name" value="BUTYPHLNCDUF"/>
</dbReference>
<dbReference type="Pfam" id="PF00622">
    <property type="entry name" value="SPRY"/>
    <property type="match status" value="1"/>
</dbReference>
<dbReference type="InterPro" id="IPR003879">
    <property type="entry name" value="Butyrophylin_SPRY"/>
</dbReference>
<dbReference type="InterPro" id="IPR001870">
    <property type="entry name" value="B30.2/SPRY"/>
</dbReference>
<dbReference type="PANTHER" id="PTHR25465:SF5">
    <property type="entry name" value="E3 UBIQUITIN_ISG15 LIGASE TRIM25-RELATED"/>
    <property type="match status" value="1"/>
</dbReference>
<reference evidence="5" key="1">
    <citation type="submission" date="2025-08" db="UniProtKB">
        <authorList>
            <consortium name="Ensembl"/>
        </authorList>
    </citation>
    <scope>IDENTIFICATION</scope>
</reference>
<evidence type="ECO:0000313" key="5">
    <source>
        <dbReference type="Ensembl" id="ENSACIP00000023457.1"/>
    </source>
</evidence>
<reference evidence="5" key="2">
    <citation type="submission" date="2025-09" db="UniProtKB">
        <authorList>
            <consortium name="Ensembl"/>
        </authorList>
    </citation>
    <scope>IDENTIFICATION</scope>
</reference>
<dbReference type="SUPFAM" id="SSF49899">
    <property type="entry name" value="Concanavalin A-like lectins/glucanases"/>
    <property type="match status" value="1"/>
</dbReference>
<dbReference type="SMART" id="SM00449">
    <property type="entry name" value="SPRY"/>
    <property type="match status" value="1"/>
</dbReference>
<sequence length="247" mass="27989">SALVPFSKHRPLLYFGDVPAAVSEVKDKLQSVLQEGWQNGSQTVMGVDVLLPQPEPQTRAEFLQFSTQLTLDPNTVNTRLLLSERNRRVTFVSKKQAYPGHPERFMNRSQVLSRERLTGRHYWEVEWSGLGIYVAVAYKSISRAGDQSEFGNNNASWVLECWDKYEFTHDKYYTTVSGPKASKIGVFLDHRAGILSFYGVSDTMTLIHRVQTAFTEPLYAGLRANHAFGLDSSAVLCEHEWAQLLQT</sequence>
<dbReference type="InterPro" id="IPR006574">
    <property type="entry name" value="PRY"/>
</dbReference>
<dbReference type="Pfam" id="PF13765">
    <property type="entry name" value="PRY"/>
    <property type="match status" value="1"/>
</dbReference>
<dbReference type="PROSITE" id="PS50188">
    <property type="entry name" value="B302_SPRY"/>
    <property type="match status" value="1"/>
</dbReference>
<dbReference type="GO" id="GO:0005737">
    <property type="term" value="C:cytoplasm"/>
    <property type="evidence" value="ECO:0007669"/>
    <property type="project" value="UniProtKB-ARBA"/>
</dbReference>
<evidence type="ECO:0000256" key="1">
    <source>
        <dbReference type="ARBA" id="ARBA00022723"/>
    </source>
</evidence>
<protein>
    <recommendedName>
        <fullName evidence="4">B30.2/SPRY domain-containing protein</fullName>
    </recommendedName>
</protein>
<evidence type="ECO:0000256" key="2">
    <source>
        <dbReference type="ARBA" id="ARBA00022771"/>
    </source>
</evidence>
<dbReference type="CDD" id="cd16040">
    <property type="entry name" value="SPRY_PRY_SNTX"/>
    <property type="match status" value="1"/>
</dbReference>
<keyword evidence="3" id="KW-0862">Zinc</keyword>
<dbReference type="SMART" id="SM00589">
    <property type="entry name" value="PRY"/>
    <property type="match status" value="1"/>
</dbReference>
<dbReference type="InterPro" id="IPR051051">
    <property type="entry name" value="E3_ubiq-ligase_TRIM/RNF"/>
</dbReference>
<feature type="domain" description="B30.2/SPRY" evidence="4">
    <location>
        <begin position="49"/>
        <end position="241"/>
    </location>
</feature>
<dbReference type="STRING" id="61819.ENSACIP00000023457"/>
<dbReference type="GO" id="GO:0008270">
    <property type="term" value="F:zinc ion binding"/>
    <property type="evidence" value="ECO:0007669"/>
    <property type="project" value="UniProtKB-KW"/>
</dbReference>
<dbReference type="Gene3D" id="2.60.120.920">
    <property type="match status" value="1"/>
</dbReference>
<dbReference type="InterPro" id="IPR013320">
    <property type="entry name" value="ConA-like_dom_sf"/>
</dbReference>
<dbReference type="AlphaFoldDB" id="A0A3Q0SKF9"/>
<dbReference type="InterPro" id="IPR043136">
    <property type="entry name" value="B30.2/SPRY_sf"/>
</dbReference>
<dbReference type="Proteomes" id="UP000261340">
    <property type="component" value="Unplaced"/>
</dbReference>
<keyword evidence="1" id="KW-0479">Metal-binding</keyword>
<dbReference type="Ensembl" id="ENSACIT00000024072.1">
    <property type="protein sequence ID" value="ENSACIP00000023457.1"/>
    <property type="gene ID" value="ENSACIG00000018228.1"/>
</dbReference>
<dbReference type="GeneTree" id="ENSGT01150000286922"/>
<evidence type="ECO:0000256" key="3">
    <source>
        <dbReference type="ARBA" id="ARBA00022833"/>
    </source>
</evidence>
<name>A0A3Q0SKF9_AMPCI</name>
<proteinExistence type="predicted"/>